<keyword evidence="3" id="KW-1185">Reference proteome</keyword>
<reference evidence="2 3" key="1">
    <citation type="journal article" date="2014" name="Nat. Commun.">
        <title>Multiple recent horizontal transfers of a large genomic region in cheese making fungi.</title>
        <authorList>
            <person name="Cheeseman K."/>
            <person name="Ropars J."/>
            <person name="Renault P."/>
            <person name="Dupont J."/>
            <person name="Gouzy J."/>
            <person name="Branca A."/>
            <person name="Abraham A.L."/>
            <person name="Ceppi M."/>
            <person name="Conseiller E."/>
            <person name="Debuchy R."/>
            <person name="Malagnac F."/>
            <person name="Goarin A."/>
            <person name="Silar P."/>
            <person name="Lacoste S."/>
            <person name="Sallet E."/>
            <person name="Bensimon A."/>
            <person name="Giraud T."/>
            <person name="Brygoo Y."/>
        </authorList>
    </citation>
    <scope>NUCLEOTIDE SEQUENCE [LARGE SCALE GENOMIC DNA]</scope>
    <source>
        <strain evidence="3">FM 013</strain>
    </source>
</reference>
<dbReference type="Proteomes" id="UP000053732">
    <property type="component" value="Unassembled WGS sequence"/>
</dbReference>
<organism evidence="2 3">
    <name type="scientific">Penicillium camemberti (strain FM 013)</name>
    <dbReference type="NCBI Taxonomy" id="1429867"/>
    <lineage>
        <taxon>Eukaryota</taxon>
        <taxon>Fungi</taxon>
        <taxon>Dikarya</taxon>
        <taxon>Ascomycota</taxon>
        <taxon>Pezizomycotina</taxon>
        <taxon>Eurotiomycetes</taxon>
        <taxon>Eurotiomycetidae</taxon>
        <taxon>Eurotiales</taxon>
        <taxon>Aspergillaceae</taxon>
        <taxon>Penicillium</taxon>
    </lineage>
</organism>
<gene>
    <name evidence="2" type="ORF">PCAMFM013_S017g000042</name>
</gene>
<dbReference type="STRING" id="1429867.A0A0G4PIA0"/>
<protein>
    <submittedName>
        <fullName evidence="2">Uncharacterized protein</fullName>
    </submittedName>
</protein>
<feature type="compositionally biased region" description="Basic residues" evidence="1">
    <location>
        <begin position="82"/>
        <end position="93"/>
    </location>
</feature>
<proteinExistence type="predicted"/>
<dbReference type="CDD" id="cd14688">
    <property type="entry name" value="bZIP_YAP"/>
    <property type="match status" value="1"/>
</dbReference>
<evidence type="ECO:0000313" key="3">
    <source>
        <dbReference type="Proteomes" id="UP000053732"/>
    </source>
</evidence>
<dbReference type="Pfam" id="PF11905">
    <property type="entry name" value="DUF3425"/>
    <property type="match status" value="1"/>
</dbReference>
<evidence type="ECO:0000313" key="2">
    <source>
        <dbReference type="EMBL" id="CRL26059.1"/>
    </source>
</evidence>
<sequence>MHEWQNIVDVEVYRFRPTIRSDPSDFLPILNHIGCPYPNYCMQRDSSYSTSPSVIDNCSFELGQDCDWSGISDPKVRRKLQNRLNQRAHRKRKLDQSGQGTERGLSAPKTINKTKRPKRWLSAEEAKSLLEKFSTSSFDSYVQGSPTGDHLIILTKLNVYRAFIQNLSILGITPHRDWKSRNVTSPFNTWTPEQINDKKLPVSLRPTQIQCEIPHHPWLDFFPFRRMRDNLISARDELDDGQLCVDIMGFWDISTKSCSLLVWGEPSDPKSWEITEEFLKKWPWVIRGEPELLESTNYWRRKRGDEIIFRYL</sequence>
<dbReference type="PANTHER" id="PTHR38116">
    <property type="entry name" value="CHROMOSOME 7, WHOLE GENOME SHOTGUN SEQUENCE"/>
    <property type="match status" value="1"/>
</dbReference>
<dbReference type="EMBL" id="HG793150">
    <property type="protein sequence ID" value="CRL26059.1"/>
    <property type="molecule type" value="Genomic_DNA"/>
</dbReference>
<accession>A0A0G4PIA0</accession>
<dbReference type="AlphaFoldDB" id="A0A0G4PIA0"/>
<dbReference type="InterPro" id="IPR021833">
    <property type="entry name" value="DUF3425"/>
</dbReference>
<name>A0A0G4PIA0_PENC3</name>
<evidence type="ECO:0000256" key="1">
    <source>
        <dbReference type="SAM" id="MobiDB-lite"/>
    </source>
</evidence>
<feature type="region of interest" description="Disordered" evidence="1">
    <location>
        <begin position="82"/>
        <end position="118"/>
    </location>
</feature>
<dbReference type="PANTHER" id="PTHR38116:SF8">
    <property type="entry name" value="BZIP DOMAIN-CONTAINING PROTEIN"/>
    <property type="match status" value="1"/>
</dbReference>